<reference evidence="1 2" key="1">
    <citation type="journal article" date="2019" name="Nat. Ecol. Evol.">
        <title>Megaphylogeny resolves global patterns of mushroom evolution.</title>
        <authorList>
            <person name="Varga T."/>
            <person name="Krizsan K."/>
            <person name="Foldi C."/>
            <person name="Dima B."/>
            <person name="Sanchez-Garcia M."/>
            <person name="Sanchez-Ramirez S."/>
            <person name="Szollosi G.J."/>
            <person name="Szarkandi J.G."/>
            <person name="Papp V."/>
            <person name="Albert L."/>
            <person name="Andreopoulos W."/>
            <person name="Angelini C."/>
            <person name="Antonin V."/>
            <person name="Barry K.W."/>
            <person name="Bougher N.L."/>
            <person name="Buchanan P."/>
            <person name="Buyck B."/>
            <person name="Bense V."/>
            <person name="Catcheside P."/>
            <person name="Chovatia M."/>
            <person name="Cooper J."/>
            <person name="Damon W."/>
            <person name="Desjardin D."/>
            <person name="Finy P."/>
            <person name="Geml J."/>
            <person name="Haridas S."/>
            <person name="Hughes K."/>
            <person name="Justo A."/>
            <person name="Karasinski D."/>
            <person name="Kautmanova I."/>
            <person name="Kiss B."/>
            <person name="Kocsube S."/>
            <person name="Kotiranta H."/>
            <person name="LaButti K.M."/>
            <person name="Lechner B.E."/>
            <person name="Liimatainen K."/>
            <person name="Lipzen A."/>
            <person name="Lukacs Z."/>
            <person name="Mihaltcheva S."/>
            <person name="Morgado L.N."/>
            <person name="Niskanen T."/>
            <person name="Noordeloos M.E."/>
            <person name="Ohm R.A."/>
            <person name="Ortiz-Santana B."/>
            <person name="Ovrebo C."/>
            <person name="Racz N."/>
            <person name="Riley R."/>
            <person name="Savchenko A."/>
            <person name="Shiryaev A."/>
            <person name="Soop K."/>
            <person name="Spirin V."/>
            <person name="Szebenyi C."/>
            <person name="Tomsovsky M."/>
            <person name="Tulloss R.E."/>
            <person name="Uehling J."/>
            <person name="Grigoriev I.V."/>
            <person name="Vagvolgyi C."/>
            <person name="Papp T."/>
            <person name="Martin F.M."/>
            <person name="Miettinen O."/>
            <person name="Hibbett D.S."/>
            <person name="Nagy L.G."/>
        </authorList>
    </citation>
    <scope>NUCLEOTIDE SEQUENCE [LARGE SCALE GENOMIC DNA]</scope>
    <source>
        <strain evidence="1 2">NL-1719</strain>
    </source>
</reference>
<evidence type="ECO:0000313" key="1">
    <source>
        <dbReference type="EMBL" id="TFK64881.1"/>
    </source>
</evidence>
<proteinExistence type="predicted"/>
<gene>
    <name evidence="1" type="ORF">BDN72DRAFT_901189</name>
</gene>
<sequence>MAIKLWGAAIDPWRNPSLRLPSKFREALCEVQDLLPSCSCTSIALVEHVLTTTQYIMKCPAHFKTPRRSEEGKEAIRVRQEKAKALRAETSGKPAPKPSTPPPPPPVSGQYDQFLPEDPTVSREWVLDCGCSFEMAVWAFFSWKNLWGQNTGNGAWQRMPHIPVYPREFLFQNLTNFAMVDIQHVMNWRGTGFWDRRFHIRFRKNQLVRMEMLLDELEALPSFDDPDIRGWPDVKSRMNACGALNLHRVKVEVEDSA</sequence>
<dbReference type="EMBL" id="ML208457">
    <property type="protein sequence ID" value="TFK64881.1"/>
    <property type="molecule type" value="Genomic_DNA"/>
</dbReference>
<dbReference type="Proteomes" id="UP000308600">
    <property type="component" value="Unassembled WGS sequence"/>
</dbReference>
<organism evidence="1 2">
    <name type="scientific">Pluteus cervinus</name>
    <dbReference type="NCBI Taxonomy" id="181527"/>
    <lineage>
        <taxon>Eukaryota</taxon>
        <taxon>Fungi</taxon>
        <taxon>Dikarya</taxon>
        <taxon>Basidiomycota</taxon>
        <taxon>Agaricomycotina</taxon>
        <taxon>Agaricomycetes</taxon>
        <taxon>Agaricomycetidae</taxon>
        <taxon>Agaricales</taxon>
        <taxon>Pluteineae</taxon>
        <taxon>Pluteaceae</taxon>
        <taxon>Pluteus</taxon>
    </lineage>
</organism>
<name>A0ACD3AGS4_9AGAR</name>
<evidence type="ECO:0000313" key="2">
    <source>
        <dbReference type="Proteomes" id="UP000308600"/>
    </source>
</evidence>
<accession>A0ACD3AGS4</accession>
<keyword evidence="2" id="KW-1185">Reference proteome</keyword>
<protein>
    <submittedName>
        <fullName evidence="1">Uncharacterized protein</fullName>
    </submittedName>
</protein>